<keyword evidence="5" id="KW-0862">Zinc</keyword>
<comment type="cofactor">
    <cofactor evidence="1">
        <name>Zn(2+)</name>
        <dbReference type="ChEBI" id="CHEBI:29105"/>
    </cofactor>
</comment>
<evidence type="ECO:0000256" key="5">
    <source>
        <dbReference type="ARBA" id="ARBA00022833"/>
    </source>
</evidence>
<dbReference type="GeneID" id="66081525"/>
<keyword evidence="8" id="KW-1185">Reference proteome</keyword>
<feature type="domain" description="Metallo-beta-lactamase" evidence="6">
    <location>
        <begin position="75"/>
        <end position="134"/>
    </location>
</feature>
<dbReference type="EMBL" id="CM032188">
    <property type="protein sequence ID" value="KAG7088461.1"/>
    <property type="molecule type" value="Genomic_DNA"/>
</dbReference>
<dbReference type="RefSeq" id="XP_043004932.1">
    <property type="nucleotide sequence ID" value="XM_043157565.1"/>
</dbReference>
<dbReference type="PANTHER" id="PTHR42978">
    <property type="entry name" value="QUORUM-QUENCHING LACTONASE YTNP-RELATED-RELATED"/>
    <property type="match status" value="1"/>
</dbReference>
<comment type="caution">
    <text evidence="7">The sequence shown here is derived from an EMBL/GenBank/DDBJ whole genome shotgun (WGS) entry which is preliminary data.</text>
</comment>
<organism evidence="7 8">
    <name type="scientific">Marasmius oreades</name>
    <name type="common">fairy-ring Marasmius</name>
    <dbReference type="NCBI Taxonomy" id="181124"/>
    <lineage>
        <taxon>Eukaryota</taxon>
        <taxon>Fungi</taxon>
        <taxon>Dikarya</taxon>
        <taxon>Basidiomycota</taxon>
        <taxon>Agaricomycotina</taxon>
        <taxon>Agaricomycetes</taxon>
        <taxon>Agaricomycetidae</taxon>
        <taxon>Agaricales</taxon>
        <taxon>Marasmiineae</taxon>
        <taxon>Marasmiaceae</taxon>
        <taxon>Marasmius</taxon>
    </lineage>
</organism>
<protein>
    <recommendedName>
        <fullName evidence="6">Metallo-beta-lactamase domain-containing protein</fullName>
    </recommendedName>
</protein>
<proteinExistence type="inferred from homology"/>
<name>A0A9P7RSJ4_9AGAR</name>
<evidence type="ECO:0000256" key="3">
    <source>
        <dbReference type="ARBA" id="ARBA00022723"/>
    </source>
</evidence>
<reference evidence="7" key="1">
    <citation type="journal article" date="2021" name="Genome Biol. Evol.">
        <title>The assembled and annotated genome of the fairy-ring fungus Marasmius oreades.</title>
        <authorList>
            <person name="Hiltunen M."/>
            <person name="Ament-Velasquez S.L."/>
            <person name="Johannesson H."/>
        </authorList>
    </citation>
    <scope>NUCLEOTIDE SEQUENCE</scope>
    <source>
        <strain evidence="7">03SP1</strain>
    </source>
</reference>
<accession>A0A9P7RSJ4</accession>
<evidence type="ECO:0000313" key="7">
    <source>
        <dbReference type="EMBL" id="KAG7088461.1"/>
    </source>
</evidence>
<dbReference type="Proteomes" id="UP001049176">
    <property type="component" value="Chromosome 8"/>
</dbReference>
<dbReference type="OrthoDB" id="10250730at2759"/>
<sequence>MAESLPPPSSDQAYCDVSALEAGYLDLRSSVFIDDADPNEVITSPSLGFLLRHSNTGHKFVFDLGIRKDWENYPPAAVQWIRQVFPSRVPQDAIESLQNGGLSPSEVDVVCLSHVHFDHVGDTRPFTNSTFLVGAQSKTLFSPGYPADPDSGFATDLLPEGRTQFLEMNDWKPLGPFPRALDYYGDGSLYITDAVGRPFTWTHQCCSTNVERRGMDSLRR</sequence>
<keyword evidence="3" id="KW-0479">Metal-binding</keyword>
<dbReference type="SUPFAM" id="SSF56281">
    <property type="entry name" value="Metallo-hydrolase/oxidoreductase"/>
    <property type="match status" value="1"/>
</dbReference>
<evidence type="ECO:0000259" key="6">
    <source>
        <dbReference type="Pfam" id="PF00753"/>
    </source>
</evidence>
<comment type="similarity">
    <text evidence="2">Belongs to the metallo-beta-lactamase superfamily.</text>
</comment>
<dbReference type="InterPro" id="IPR051013">
    <property type="entry name" value="MBL_superfamily_lactonases"/>
</dbReference>
<dbReference type="PANTHER" id="PTHR42978:SF2">
    <property type="entry name" value="102 KBASES UNSTABLE REGION: FROM 1 TO 119443"/>
    <property type="match status" value="1"/>
</dbReference>
<dbReference type="Pfam" id="PF00753">
    <property type="entry name" value="Lactamase_B"/>
    <property type="match status" value="1"/>
</dbReference>
<dbReference type="Gene3D" id="3.60.15.10">
    <property type="entry name" value="Ribonuclease Z/Hydroxyacylglutathione hydrolase-like"/>
    <property type="match status" value="1"/>
</dbReference>
<dbReference type="AlphaFoldDB" id="A0A9P7RSJ4"/>
<dbReference type="InterPro" id="IPR001279">
    <property type="entry name" value="Metallo-B-lactamas"/>
</dbReference>
<keyword evidence="4" id="KW-0378">Hydrolase</keyword>
<evidence type="ECO:0000256" key="1">
    <source>
        <dbReference type="ARBA" id="ARBA00001947"/>
    </source>
</evidence>
<dbReference type="GO" id="GO:0046872">
    <property type="term" value="F:metal ion binding"/>
    <property type="evidence" value="ECO:0007669"/>
    <property type="project" value="UniProtKB-KW"/>
</dbReference>
<dbReference type="KEGG" id="more:E1B28_012450"/>
<dbReference type="CDD" id="cd07730">
    <property type="entry name" value="metallo-hydrolase-like_MBL-fold"/>
    <property type="match status" value="1"/>
</dbReference>
<evidence type="ECO:0000313" key="8">
    <source>
        <dbReference type="Proteomes" id="UP001049176"/>
    </source>
</evidence>
<dbReference type="InterPro" id="IPR036866">
    <property type="entry name" value="RibonucZ/Hydroxyglut_hydro"/>
</dbReference>
<evidence type="ECO:0000256" key="2">
    <source>
        <dbReference type="ARBA" id="ARBA00007749"/>
    </source>
</evidence>
<gene>
    <name evidence="7" type="ORF">E1B28_012450</name>
</gene>
<evidence type="ECO:0000256" key="4">
    <source>
        <dbReference type="ARBA" id="ARBA00022801"/>
    </source>
</evidence>
<dbReference type="GO" id="GO:0016787">
    <property type="term" value="F:hydrolase activity"/>
    <property type="evidence" value="ECO:0007669"/>
    <property type="project" value="UniProtKB-KW"/>
</dbReference>